<feature type="domain" description="L-asparaginase N-terminal" evidence="1">
    <location>
        <begin position="5"/>
        <end position="152"/>
    </location>
</feature>
<dbReference type="SUPFAM" id="SSF53774">
    <property type="entry name" value="Glutaminase/Asparaginase"/>
    <property type="match status" value="1"/>
</dbReference>
<keyword evidence="3" id="KW-1185">Reference proteome</keyword>
<evidence type="ECO:0000313" key="3">
    <source>
        <dbReference type="Proteomes" id="UP001500713"/>
    </source>
</evidence>
<dbReference type="InterPro" id="IPR006034">
    <property type="entry name" value="Asparaginase/glutaminase-like"/>
</dbReference>
<dbReference type="EMBL" id="BAAAEM010000003">
    <property type="protein sequence ID" value="GAA0485158.1"/>
    <property type="molecule type" value="Genomic_DNA"/>
</dbReference>
<name>A0ABN1AWC4_9SPHN</name>
<dbReference type="Gene3D" id="3.40.50.1170">
    <property type="entry name" value="L-asparaginase, N-terminal domain"/>
    <property type="match status" value="1"/>
</dbReference>
<evidence type="ECO:0000259" key="1">
    <source>
        <dbReference type="Pfam" id="PF00710"/>
    </source>
</evidence>
<accession>A0ABN1AWC4</accession>
<dbReference type="Proteomes" id="UP001500713">
    <property type="component" value="Unassembled WGS sequence"/>
</dbReference>
<protein>
    <submittedName>
        <fullName evidence="2">Asparaginase domain-containing protein</fullName>
    </submittedName>
</protein>
<evidence type="ECO:0000313" key="2">
    <source>
        <dbReference type="EMBL" id="GAA0485158.1"/>
    </source>
</evidence>
<comment type="caution">
    <text evidence="2">The sequence shown here is derived from an EMBL/GenBank/DDBJ whole genome shotgun (WGS) entry which is preliminary data.</text>
</comment>
<gene>
    <name evidence="2" type="ORF">GCM10009096_29800</name>
</gene>
<dbReference type="PRINTS" id="PR00139">
    <property type="entry name" value="ASNGLNASE"/>
</dbReference>
<organism evidence="2 3">
    <name type="scientific">Parasphingorhabdus litoris</name>
    <dbReference type="NCBI Taxonomy" id="394733"/>
    <lineage>
        <taxon>Bacteria</taxon>
        <taxon>Pseudomonadati</taxon>
        <taxon>Pseudomonadota</taxon>
        <taxon>Alphaproteobacteria</taxon>
        <taxon>Sphingomonadales</taxon>
        <taxon>Sphingomonadaceae</taxon>
        <taxon>Parasphingorhabdus</taxon>
    </lineage>
</organism>
<proteinExistence type="predicted"/>
<dbReference type="InterPro" id="IPR027474">
    <property type="entry name" value="L-asparaginase_N"/>
</dbReference>
<dbReference type="PIRSF" id="PIRSF500176">
    <property type="entry name" value="L_ASNase"/>
    <property type="match status" value="1"/>
</dbReference>
<dbReference type="PIRSF" id="PIRSF001220">
    <property type="entry name" value="L-ASNase_gatD"/>
    <property type="match status" value="1"/>
</dbReference>
<dbReference type="InterPro" id="IPR036152">
    <property type="entry name" value="Asp/glu_Ase-like_sf"/>
</dbReference>
<sequence length="162" mass="17826">MRLMIDIFTTGGTIDKIYFDALSEYHIGPTPLPDILAENNVYVPHRVTQLMRKDSLELTDDDRQAIYDAVAASDADKILVTHGTDTMVQTGKLLADIKDKTIVLTGAMQPATLRNSDAEFNVGFALAATQTLAHGVYIAMNGEVFDPATAKKDRDAHRFIRS</sequence>
<dbReference type="Pfam" id="PF00710">
    <property type="entry name" value="Asparaginase"/>
    <property type="match status" value="1"/>
</dbReference>
<dbReference type="InterPro" id="IPR037152">
    <property type="entry name" value="L-asparaginase_N_sf"/>
</dbReference>
<dbReference type="PROSITE" id="PS51732">
    <property type="entry name" value="ASN_GLN_ASE_3"/>
    <property type="match status" value="1"/>
</dbReference>
<reference evidence="2 3" key="1">
    <citation type="journal article" date="2019" name="Int. J. Syst. Evol. Microbiol.">
        <title>The Global Catalogue of Microorganisms (GCM) 10K type strain sequencing project: providing services to taxonomists for standard genome sequencing and annotation.</title>
        <authorList>
            <consortium name="The Broad Institute Genomics Platform"/>
            <consortium name="The Broad Institute Genome Sequencing Center for Infectious Disease"/>
            <person name="Wu L."/>
            <person name="Ma J."/>
        </authorList>
    </citation>
    <scope>NUCLEOTIDE SEQUENCE [LARGE SCALE GENOMIC DNA]</scope>
    <source>
        <strain evidence="2 3">JCM 14162</strain>
    </source>
</reference>